<sequence>MAKTRWKIVATVSRGKDTLHVHVPDDPNHDGSIISPFCPDVLPTIPEISSGSKLLDTVTVEDCSEDEALVKVLLEEEQLDFSFSDDDCCDVSPKSPPLLSPPTTPIPPLIASRVVHNIHLQEKKISNLNLRSGTCVLLVMFQPVGSSVAPDGWITVESKRKSNKHVKSPINRKKVTVIEVVSSKTPCYNLALSACADAVVHPTSKKLLLLLNVQMLY</sequence>
<comment type="caution">
    <text evidence="1">The sequence shown here is derived from an EMBL/GenBank/DDBJ whole genome shotgun (WGS) entry which is preliminary data.</text>
</comment>
<protein>
    <submittedName>
        <fullName evidence="1">Uncharacterized protein</fullName>
    </submittedName>
</protein>
<evidence type="ECO:0000313" key="1">
    <source>
        <dbReference type="EMBL" id="TKR97158.1"/>
    </source>
</evidence>
<reference evidence="1" key="1">
    <citation type="submission" date="2018-10" db="EMBL/GenBank/DDBJ databases">
        <title>Population genomic analysis revealed the cold adaptation of white poplar.</title>
        <authorList>
            <person name="Liu Y.-J."/>
        </authorList>
    </citation>
    <scope>NUCLEOTIDE SEQUENCE [LARGE SCALE GENOMIC DNA]</scope>
    <source>
        <strain evidence="1">PAL-ZL1</strain>
    </source>
</reference>
<dbReference type="EMBL" id="RCHU01000728">
    <property type="protein sequence ID" value="TKR97158.1"/>
    <property type="molecule type" value="Genomic_DNA"/>
</dbReference>
<proteinExistence type="predicted"/>
<dbReference type="AlphaFoldDB" id="A0A4U5PKF0"/>
<gene>
    <name evidence="1" type="ORF">D5086_0000216380</name>
</gene>
<accession>A0A4U5PKF0</accession>
<name>A0A4U5PKF0_POPAL</name>
<organism evidence="1">
    <name type="scientific">Populus alba</name>
    <name type="common">White poplar</name>
    <dbReference type="NCBI Taxonomy" id="43335"/>
    <lineage>
        <taxon>Eukaryota</taxon>
        <taxon>Viridiplantae</taxon>
        <taxon>Streptophyta</taxon>
        <taxon>Embryophyta</taxon>
        <taxon>Tracheophyta</taxon>
        <taxon>Spermatophyta</taxon>
        <taxon>Magnoliopsida</taxon>
        <taxon>eudicotyledons</taxon>
        <taxon>Gunneridae</taxon>
        <taxon>Pentapetalae</taxon>
        <taxon>rosids</taxon>
        <taxon>fabids</taxon>
        <taxon>Malpighiales</taxon>
        <taxon>Salicaceae</taxon>
        <taxon>Saliceae</taxon>
        <taxon>Populus</taxon>
    </lineage>
</organism>